<evidence type="ECO:0000313" key="5">
    <source>
        <dbReference type="EMBL" id="WIM67819.1"/>
    </source>
</evidence>
<dbReference type="InterPro" id="IPR016694">
    <property type="entry name" value="UCP017292"/>
</dbReference>
<keyword evidence="1" id="KW-0479">Metal-binding</keyword>
<dbReference type="PROSITE" id="PS51266">
    <property type="entry name" value="ZF_CHY"/>
    <property type="match status" value="1"/>
</dbReference>
<dbReference type="EMBL" id="CP126969">
    <property type="protein sequence ID" value="WIM67819.1"/>
    <property type="molecule type" value="Genomic_DNA"/>
</dbReference>
<reference evidence="5 6" key="1">
    <citation type="submission" date="2023-05" db="EMBL/GenBank/DDBJ databases">
        <title>Corynebacterium suedekumii sp. nov. and Corynebacterium breve sp. nov. isolated from raw cow's milk.</title>
        <authorList>
            <person name="Baer M.K."/>
            <person name="Mehl L."/>
            <person name="Hellmuth R."/>
            <person name="Marke G."/>
            <person name="Lipski A."/>
        </authorList>
    </citation>
    <scope>NUCLEOTIDE SEQUENCE [LARGE SCALE GENOMIC DNA]</scope>
    <source>
        <strain evidence="5 6">R4</strain>
    </source>
</reference>
<dbReference type="Proteomes" id="UP001225598">
    <property type="component" value="Chromosome"/>
</dbReference>
<feature type="domain" description="CHY-type" evidence="4">
    <location>
        <begin position="6"/>
        <end position="82"/>
    </location>
</feature>
<dbReference type="RefSeq" id="WP_284825143.1">
    <property type="nucleotide sequence ID" value="NZ_CP126969.1"/>
</dbReference>
<evidence type="ECO:0000313" key="6">
    <source>
        <dbReference type="Proteomes" id="UP001225598"/>
    </source>
</evidence>
<keyword evidence="3" id="KW-0862">Zinc</keyword>
<proteinExistence type="predicted"/>
<keyword evidence="6" id="KW-1185">Reference proteome</keyword>
<dbReference type="InterPro" id="IPR008913">
    <property type="entry name" value="Znf_CHY"/>
</dbReference>
<evidence type="ECO:0000256" key="3">
    <source>
        <dbReference type="ARBA" id="ARBA00022833"/>
    </source>
</evidence>
<name>A0ABY8VHX7_9CORY</name>
<dbReference type="PIRSF" id="PIRSF017292">
    <property type="entry name" value="UCP017292_Znf_CHY"/>
    <property type="match status" value="1"/>
</dbReference>
<evidence type="ECO:0000259" key="4">
    <source>
        <dbReference type="PROSITE" id="PS51266"/>
    </source>
</evidence>
<protein>
    <submittedName>
        <fullName evidence="5">CHY zinc finger protein</fullName>
    </submittedName>
</protein>
<gene>
    <name evidence="5" type="ORF">QP027_12255</name>
</gene>
<evidence type="ECO:0000256" key="2">
    <source>
        <dbReference type="ARBA" id="ARBA00022771"/>
    </source>
</evidence>
<keyword evidence="2" id="KW-0863">Zinc-finger</keyword>
<dbReference type="InterPro" id="IPR037274">
    <property type="entry name" value="Znf_CHY_sf"/>
</dbReference>
<organism evidence="5 6">
    <name type="scientific">Corynebacterium breve</name>
    <dbReference type="NCBI Taxonomy" id="3049799"/>
    <lineage>
        <taxon>Bacteria</taxon>
        <taxon>Bacillati</taxon>
        <taxon>Actinomycetota</taxon>
        <taxon>Actinomycetes</taxon>
        <taxon>Mycobacteriales</taxon>
        <taxon>Corynebacteriaceae</taxon>
        <taxon>Corynebacterium</taxon>
    </lineage>
</organism>
<dbReference type="Pfam" id="PF05495">
    <property type="entry name" value="zf-CHY"/>
    <property type="match status" value="1"/>
</dbReference>
<accession>A0ABY8VHX7</accession>
<sequence>MILGVDVDRQGRCAHWHSDVDVVANKCLLCDDYFACSLCHAALRDHPFGRMPRDAHEAAMCGVCGHTFGLAAYGKQCPSCGQLFNPGCSDHVEEYFLD</sequence>
<evidence type="ECO:0000256" key="1">
    <source>
        <dbReference type="ARBA" id="ARBA00022723"/>
    </source>
</evidence>
<dbReference type="SUPFAM" id="SSF161219">
    <property type="entry name" value="CHY zinc finger-like"/>
    <property type="match status" value="1"/>
</dbReference>